<dbReference type="Proteomes" id="UP001198402">
    <property type="component" value="Unassembled WGS sequence"/>
</dbReference>
<dbReference type="SUPFAM" id="SSF160379">
    <property type="entry name" value="SP0830-like"/>
    <property type="match status" value="1"/>
</dbReference>
<dbReference type="PANTHER" id="PTHR36439:SF1">
    <property type="entry name" value="DUF1697 DOMAIN-CONTAINING PROTEIN"/>
    <property type="match status" value="1"/>
</dbReference>
<reference evidence="2" key="1">
    <citation type="submission" date="2023-07" db="EMBL/GenBank/DDBJ databases">
        <authorList>
            <person name="Yue Y."/>
        </authorList>
    </citation>
    <scope>NUCLEOTIDE SEQUENCE [LARGE SCALE GENOMIC DNA]</scope>
    <source>
        <strain evidence="2">2Y89</strain>
    </source>
</reference>
<dbReference type="InterPro" id="IPR012545">
    <property type="entry name" value="DUF1697"/>
</dbReference>
<protein>
    <submittedName>
        <fullName evidence="1">DUF1697 domain-containing protein</fullName>
    </submittedName>
</protein>
<name>A0ABS7XWL1_9FLAO</name>
<dbReference type="PANTHER" id="PTHR36439">
    <property type="entry name" value="BLL4334 PROTEIN"/>
    <property type="match status" value="1"/>
</dbReference>
<evidence type="ECO:0000313" key="2">
    <source>
        <dbReference type="Proteomes" id="UP001198402"/>
    </source>
</evidence>
<dbReference type="RefSeq" id="WP_224476974.1">
    <property type="nucleotide sequence ID" value="NZ_JAIUJS010000001.1"/>
</dbReference>
<dbReference type="Pfam" id="PF08002">
    <property type="entry name" value="DUF1697"/>
    <property type="match status" value="1"/>
</dbReference>
<gene>
    <name evidence="1" type="ORF">LBV24_02315</name>
</gene>
<sequence length="182" mass="20903">MKTYIALLRGINVGGHRKVPMAELRSILANIGLEGVKTYIQTGNIIFQSDEQKKTELERRIQNSILNHFGFEVSVLVRTKQELNSIFENCPLSEDKKINSYFAILSHVPNKKLVNEASQKTYENEEYFIIGDCIYFYCATGYGKAKFNLNYFERKLSVGATARNYKTMLKLISMAEENRPNL</sequence>
<comment type="caution">
    <text evidence="1">The sequence shown here is derived from an EMBL/GenBank/DDBJ whole genome shotgun (WGS) entry which is preliminary data.</text>
</comment>
<accession>A0ABS7XWL1</accession>
<dbReference type="Gene3D" id="3.30.70.1280">
    <property type="entry name" value="SP0830-like domains"/>
    <property type="match status" value="1"/>
</dbReference>
<evidence type="ECO:0000313" key="1">
    <source>
        <dbReference type="EMBL" id="MCA0152033.1"/>
    </source>
</evidence>
<dbReference type="PIRSF" id="PIRSF008502">
    <property type="entry name" value="UCP008502"/>
    <property type="match status" value="1"/>
</dbReference>
<keyword evidence="2" id="KW-1185">Reference proteome</keyword>
<dbReference type="EMBL" id="JAIUJS010000001">
    <property type="protein sequence ID" value="MCA0152033.1"/>
    <property type="molecule type" value="Genomic_DNA"/>
</dbReference>
<organism evidence="1 2">
    <name type="scientific">Winogradskyella vincentii</name>
    <dbReference type="NCBI Taxonomy" id="2877122"/>
    <lineage>
        <taxon>Bacteria</taxon>
        <taxon>Pseudomonadati</taxon>
        <taxon>Bacteroidota</taxon>
        <taxon>Flavobacteriia</taxon>
        <taxon>Flavobacteriales</taxon>
        <taxon>Flavobacteriaceae</taxon>
        <taxon>Winogradskyella</taxon>
    </lineage>
</organism>
<proteinExistence type="predicted"/>